<dbReference type="SUPFAM" id="SSF117281">
    <property type="entry name" value="Kelch motif"/>
    <property type="match status" value="1"/>
</dbReference>
<dbReference type="AlphaFoldDB" id="A0A397W942"/>
<dbReference type="OrthoDB" id="2363417at2759"/>
<protein>
    <recommendedName>
        <fullName evidence="4">Galactose oxidase</fullName>
    </recommendedName>
</protein>
<gene>
    <name evidence="2" type="ORF">C2G38_2237986</name>
</gene>
<dbReference type="Gene3D" id="2.120.10.80">
    <property type="entry name" value="Kelch-type beta propeller"/>
    <property type="match status" value="3"/>
</dbReference>
<evidence type="ECO:0000256" key="1">
    <source>
        <dbReference type="SAM" id="Phobius"/>
    </source>
</evidence>
<feature type="transmembrane region" description="Helical" evidence="1">
    <location>
        <begin position="6"/>
        <end position="23"/>
    </location>
</feature>
<reference evidence="2 3" key="1">
    <citation type="submission" date="2018-06" db="EMBL/GenBank/DDBJ databases">
        <title>Comparative genomics reveals the genomic features of Rhizophagus irregularis, R. cerebriforme, R. diaphanum and Gigaspora rosea, and their symbiotic lifestyle signature.</title>
        <authorList>
            <person name="Morin E."/>
            <person name="San Clemente H."/>
            <person name="Chen E.C.H."/>
            <person name="De La Providencia I."/>
            <person name="Hainaut M."/>
            <person name="Kuo A."/>
            <person name="Kohler A."/>
            <person name="Murat C."/>
            <person name="Tang N."/>
            <person name="Roy S."/>
            <person name="Loubradou J."/>
            <person name="Henrissat B."/>
            <person name="Grigoriev I.V."/>
            <person name="Corradi N."/>
            <person name="Roux C."/>
            <person name="Martin F.M."/>
        </authorList>
    </citation>
    <scope>NUCLEOTIDE SEQUENCE [LARGE SCALE GENOMIC DNA]</scope>
    <source>
        <strain evidence="2 3">DAOM 194757</strain>
    </source>
</reference>
<accession>A0A397W942</accession>
<dbReference type="PANTHER" id="PTHR23244">
    <property type="entry name" value="KELCH REPEAT DOMAIN"/>
    <property type="match status" value="1"/>
</dbReference>
<dbReference type="InterPro" id="IPR015915">
    <property type="entry name" value="Kelch-typ_b-propeller"/>
</dbReference>
<organism evidence="2 3">
    <name type="scientific">Gigaspora rosea</name>
    <dbReference type="NCBI Taxonomy" id="44941"/>
    <lineage>
        <taxon>Eukaryota</taxon>
        <taxon>Fungi</taxon>
        <taxon>Fungi incertae sedis</taxon>
        <taxon>Mucoromycota</taxon>
        <taxon>Glomeromycotina</taxon>
        <taxon>Glomeromycetes</taxon>
        <taxon>Diversisporales</taxon>
        <taxon>Gigasporaceae</taxon>
        <taxon>Gigaspora</taxon>
    </lineage>
</organism>
<keyword evidence="1" id="KW-1133">Transmembrane helix</keyword>
<dbReference type="STRING" id="44941.A0A397W942"/>
<dbReference type="EMBL" id="QKWP01000003">
    <property type="protein sequence ID" value="RIB30898.1"/>
    <property type="molecule type" value="Genomic_DNA"/>
</dbReference>
<keyword evidence="3" id="KW-1185">Reference proteome</keyword>
<sequence>MSYTSFYIFAFLLNFIFAFANYVPSGRSEHTTTLVNKKIYFHGGFAWPDGEASNDFFYLDVSQNFSTSALPWTDLTVPGSSRRFSYSLFPPGTPFTSKFNTTNQEWTNVTSGGIAGSDSTSCASFNKSLIAIFAGANDDNANYLWILDSFALTWSFSNAPNAPSDIYGYCAVTLPDEKILYIGGQYVNTDLASMASDKRIIIFAGTGYTDHSTVLDDLWILDIETYQWSVGNILNPNGLAIFSHTATLVDDYMIVAFGRHSYNGIPSDVSSTIYMLDVSQRDSYQWVTVFTTFKK</sequence>
<evidence type="ECO:0000313" key="3">
    <source>
        <dbReference type="Proteomes" id="UP000266673"/>
    </source>
</evidence>
<keyword evidence="1" id="KW-0472">Membrane</keyword>
<comment type="caution">
    <text evidence="2">The sequence shown here is derived from an EMBL/GenBank/DDBJ whole genome shotgun (WGS) entry which is preliminary data.</text>
</comment>
<evidence type="ECO:0000313" key="2">
    <source>
        <dbReference type="EMBL" id="RIB30898.1"/>
    </source>
</evidence>
<proteinExistence type="predicted"/>
<keyword evidence="1" id="KW-0812">Transmembrane</keyword>
<dbReference type="Proteomes" id="UP000266673">
    <property type="component" value="Unassembled WGS sequence"/>
</dbReference>
<name>A0A397W942_9GLOM</name>
<evidence type="ECO:0008006" key="4">
    <source>
        <dbReference type="Google" id="ProtNLM"/>
    </source>
</evidence>